<dbReference type="InParanoid" id="G3J7B6"/>
<name>G3J7B6_CORMM</name>
<dbReference type="GeneID" id="18162975"/>
<proteinExistence type="predicted"/>
<accession>G3J7B6</accession>
<dbReference type="PANTHER" id="PTHR13947">
    <property type="entry name" value="GNAT FAMILY N-ACETYLTRANSFERASE"/>
    <property type="match status" value="1"/>
</dbReference>
<keyword evidence="5" id="KW-1185">Reference proteome</keyword>
<dbReference type="SUPFAM" id="SSF55729">
    <property type="entry name" value="Acyl-CoA N-acyltransferases (Nat)"/>
    <property type="match status" value="1"/>
</dbReference>
<dbReference type="eggNOG" id="ENOG502S9A6">
    <property type="taxonomic scope" value="Eukaryota"/>
</dbReference>
<reference evidence="4 5" key="1">
    <citation type="journal article" date="2011" name="Genome Biol.">
        <title>Genome sequence of the insect pathogenic fungus Cordyceps militaris, a valued traditional Chinese medicine.</title>
        <authorList>
            <person name="Zheng P."/>
            <person name="Xia Y."/>
            <person name="Xiao G."/>
            <person name="Xiong C."/>
            <person name="Hu X."/>
            <person name="Zhang S."/>
            <person name="Zheng H."/>
            <person name="Huang Y."/>
            <person name="Zhou Y."/>
            <person name="Wang S."/>
            <person name="Zhao G.P."/>
            <person name="Liu X."/>
            <person name="St Leger R.J."/>
            <person name="Wang C."/>
        </authorList>
    </citation>
    <scope>NUCLEOTIDE SEQUENCE [LARGE SCALE GENOMIC DNA]</scope>
    <source>
        <strain evidence="4 5">CM01</strain>
    </source>
</reference>
<dbReference type="CDD" id="cd04301">
    <property type="entry name" value="NAT_SF"/>
    <property type="match status" value="1"/>
</dbReference>
<feature type="domain" description="N-acetyltransferase" evidence="3">
    <location>
        <begin position="2"/>
        <end position="206"/>
    </location>
</feature>
<evidence type="ECO:0000256" key="2">
    <source>
        <dbReference type="SAM" id="MobiDB-lite"/>
    </source>
</evidence>
<feature type="region of interest" description="Disordered" evidence="2">
    <location>
        <begin position="70"/>
        <end position="93"/>
    </location>
</feature>
<dbReference type="PROSITE" id="PS51186">
    <property type="entry name" value="GNAT"/>
    <property type="match status" value="1"/>
</dbReference>
<organism evidence="4 5">
    <name type="scientific">Cordyceps militaris (strain CM01)</name>
    <name type="common">Caterpillar fungus</name>
    <dbReference type="NCBI Taxonomy" id="983644"/>
    <lineage>
        <taxon>Eukaryota</taxon>
        <taxon>Fungi</taxon>
        <taxon>Dikarya</taxon>
        <taxon>Ascomycota</taxon>
        <taxon>Pezizomycotina</taxon>
        <taxon>Sordariomycetes</taxon>
        <taxon>Hypocreomycetidae</taxon>
        <taxon>Hypocreales</taxon>
        <taxon>Cordycipitaceae</taxon>
        <taxon>Cordyceps</taxon>
    </lineage>
</organism>
<dbReference type="InterPro" id="IPR000182">
    <property type="entry name" value="GNAT_dom"/>
</dbReference>
<dbReference type="HOGENOM" id="CLU_013985_18_0_1"/>
<keyword evidence="1 4" id="KW-0808">Transferase</keyword>
<evidence type="ECO:0000256" key="1">
    <source>
        <dbReference type="ARBA" id="ARBA00022679"/>
    </source>
</evidence>
<dbReference type="GO" id="GO:0008080">
    <property type="term" value="F:N-acetyltransferase activity"/>
    <property type="evidence" value="ECO:0007669"/>
    <property type="project" value="InterPro"/>
</dbReference>
<dbReference type="EMBL" id="JH126399">
    <property type="protein sequence ID" value="EGX96286.1"/>
    <property type="molecule type" value="Genomic_DNA"/>
</dbReference>
<dbReference type="InterPro" id="IPR050769">
    <property type="entry name" value="NAT_camello-type"/>
</dbReference>
<evidence type="ECO:0000259" key="3">
    <source>
        <dbReference type="PROSITE" id="PS51186"/>
    </source>
</evidence>
<dbReference type="InterPro" id="IPR016181">
    <property type="entry name" value="Acyl_CoA_acyltransferase"/>
</dbReference>
<keyword evidence="4" id="KW-0012">Acyltransferase</keyword>
<dbReference type="AlphaFoldDB" id="G3J7B6"/>
<dbReference type="OMA" id="QFFFVYF"/>
<dbReference type="Proteomes" id="UP000001610">
    <property type="component" value="Unassembled WGS sequence"/>
</dbReference>
<gene>
    <name evidence="4" type="ORF">CCM_00942</name>
</gene>
<sequence length="206" mass="21975">MIEVRKATLAETADIIRIGRKVFAKTFGHSVPDYELRAYLDSAYTEPLISAEVEDATKDVLVAIQHGGESHDSIAAGPDRSSSSSGDDSDNSATTDGVVVGFAQLTRGTSAAEPCVATLPHAASSVELQRLYVDLSHHGQGIGRRLAGAVEDIARGEGFTHMWLGVWEENSAAASVYAKLGYSAIGFHDFVVGSVVQRDDILMKRL</sequence>
<dbReference type="KEGG" id="cmt:CCM_00942"/>
<dbReference type="PANTHER" id="PTHR13947:SF37">
    <property type="entry name" value="LD18367P"/>
    <property type="match status" value="1"/>
</dbReference>
<evidence type="ECO:0000313" key="5">
    <source>
        <dbReference type="Proteomes" id="UP000001610"/>
    </source>
</evidence>
<dbReference type="Pfam" id="PF00583">
    <property type="entry name" value="Acetyltransf_1"/>
    <property type="match status" value="1"/>
</dbReference>
<evidence type="ECO:0000313" key="4">
    <source>
        <dbReference type="EMBL" id="EGX96286.1"/>
    </source>
</evidence>
<dbReference type="Gene3D" id="3.40.630.30">
    <property type="match status" value="1"/>
</dbReference>
<dbReference type="VEuPathDB" id="FungiDB:CCM_00942"/>
<dbReference type="RefSeq" id="XP_006666163.1">
    <property type="nucleotide sequence ID" value="XM_006666100.1"/>
</dbReference>
<protein>
    <submittedName>
        <fullName evidence="4">Acyl-CoA N-acyltransferase</fullName>
    </submittedName>
</protein>
<dbReference type="OrthoDB" id="9975416at2759"/>
<dbReference type="STRING" id="983644.G3J7B6"/>